<evidence type="ECO:0000259" key="13">
    <source>
        <dbReference type="PROSITE" id="PS50109"/>
    </source>
</evidence>
<dbReference type="CDD" id="cd16922">
    <property type="entry name" value="HATPase_EvgS-ArcB-TorS-like"/>
    <property type="match status" value="1"/>
</dbReference>
<keyword evidence="12" id="KW-0812">Transmembrane</keyword>
<keyword evidence="5" id="KW-0547">Nucleotide-binding</keyword>
<dbReference type="CDD" id="cd17546">
    <property type="entry name" value="REC_hyHK_CKI1_RcsC-like"/>
    <property type="match status" value="1"/>
</dbReference>
<gene>
    <name evidence="15" type="ORF">SAMN05444142_102441</name>
</gene>
<evidence type="ECO:0000259" key="14">
    <source>
        <dbReference type="PROSITE" id="PS50110"/>
    </source>
</evidence>
<keyword evidence="12" id="KW-1133">Transmembrane helix</keyword>
<evidence type="ECO:0000256" key="4">
    <source>
        <dbReference type="ARBA" id="ARBA00022679"/>
    </source>
</evidence>
<dbReference type="SMART" id="SM00448">
    <property type="entry name" value="REC"/>
    <property type="match status" value="1"/>
</dbReference>
<dbReference type="RefSeq" id="WP_188129197.1">
    <property type="nucleotide sequence ID" value="NZ_FNIO01000003.1"/>
</dbReference>
<dbReference type="PROSITE" id="PS50109">
    <property type="entry name" value="HIS_KIN"/>
    <property type="match status" value="1"/>
</dbReference>
<sequence length="709" mass="77604">MSNEPDLLSDGDVHITYTVRVTAWIVITLSMFWLMMSLAAQQWVVGAVAGFVLIGTCLSLLAVLLGYSLLGRVVWYFICVAAITVAVFLVHPAGNVETMYAALLGGPFLTFSLIRERNYLIAAVLGVMTAWLGTRFLGHDYFGPPLLGAEFASQHVSFFALSSTFIVVSFEMGVFTYLMYRNNESLRASREAADVANRAKSEFLAAMSHEIRTPMNGVVSMVEILENTELTPDQRRILQTVQESSASLLRIIEDILDMSKIEAGKLELVNEPTDLLHTVEAAVDTLRSYADSYNVELGLHFDMSLPREVTCDAGRLRQVILNLLGNAIKFSRRPADEAGGHVDLVVTRDADDRMRLVFRDDGIGISEEFQQQLFEPFRQSEEVTTRRFGGSGLGLTIVHQLVTKMNGTISVESTPGEGAEFTLCLPIVAPSGAMDRPDFTDTAFVVYRAGQRHLAAWKDYIGACGGVMIALDDRGALWDRARALTRDTVFVMDMEPDAQPARDALVAGFGQDFPQARILVLNRTRSLPGSAPLDGTAAVQAGPLLPSELWDALRQLRSRGAPGQEGKSLRPGAITARPSALVPRILVAEDNEINQVVIRRQIEQLGYRATIVGDGRAAMKEWLNGDFDIVLTDCHMPEMDGFALTRHIREIESARPGGHIPIVAITANALNGEAERCLSAGMDGYLSKPVKLAELKSTIDTLVRQSDAA</sequence>
<feature type="domain" description="Response regulatory" evidence="14">
    <location>
        <begin position="584"/>
        <end position="703"/>
    </location>
</feature>
<dbReference type="SUPFAM" id="SSF55874">
    <property type="entry name" value="ATPase domain of HSP90 chaperone/DNA topoisomerase II/histidine kinase"/>
    <property type="match status" value="1"/>
</dbReference>
<evidence type="ECO:0000256" key="12">
    <source>
        <dbReference type="SAM" id="Phobius"/>
    </source>
</evidence>
<dbReference type="Pfam" id="PF00072">
    <property type="entry name" value="Response_reg"/>
    <property type="match status" value="1"/>
</dbReference>
<dbReference type="InterPro" id="IPR004358">
    <property type="entry name" value="Sig_transdc_His_kin-like_C"/>
</dbReference>
<dbReference type="Pfam" id="PF02518">
    <property type="entry name" value="HATPase_c"/>
    <property type="match status" value="1"/>
</dbReference>
<dbReference type="InterPro" id="IPR005467">
    <property type="entry name" value="His_kinase_dom"/>
</dbReference>
<feature type="transmembrane region" description="Helical" evidence="12">
    <location>
        <begin position="43"/>
        <end position="67"/>
    </location>
</feature>
<dbReference type="FunFam" id="1.10.287.130:FF:000002">
    <property type="entry name" value="Two-component osmosensing histidine kinase"/>
    <property type="match status" value="1"/>
</dbReference>
<dbReference type="FunFam" id="3.30.565.10:FF:000010">
    <property type="entry name" value="Sensor histidine kinase RcsC"/>
    <property type="match status" value="1"/>
</dbReference>
<dbReference type="Pfam" id="PF00512">
    <property type="entry name" value="HisKA"/>
    <property type="match status" value="1"/>
</dbReference>
<dbReference type="SMART" id="SM00387">
    <property type="entry name" value="HATPase_c"/>
    <property type="match status" value="1"/>
</dbReference>
<comment type="catalytic activity">
    <reaction evidence="1">
        <text>ATP + protein L-histidine = ADP + protein N-phospho-L-histidine.</text>
        <dbReference type="EC" id="2.7.13.3"/>
    </reaction>
</comment>
<evidence type="ECO:0000256" key="8">
    <source>
        <dbReference type="ARBA" id="ARBA00023012"/>
    </source>
</evidence>
<evidence type="ECO:0000256" key="6">
    <source>
        <dbReference type="ARBA" id="ARBA00022777"/>
    </source>
</evidence>
<feature type="transmembrane region" description="Helical" evidence="12">
    <location>
        <begin position="73"/>
        <end position="90"/>
    </location>
</feature>
<dbReference type="PROSITE" id="PS50110">
    <property type="entry name" value="RESPONSE_REGULATORY"/>
    <property type="match status" value="1"/>
</dbReference>
<dbReference type="PANTHER" id="PTHR45339:SF5">
    <property type="entry name" value="HISTIDINE KINASE"/>
    <property type="match status" value="1"/>
</dbReference>
<dbReference type="EMBL" id="FQZZ01000002">
    <property type="protein sequence ID" value="SHJ93491.1"/>
    <property type="molecule type" value="Genomic_DNA"/>
</dbReference>
<evidence type="ECO:0000256" key="1">
    <source>
        <dbReference type="ARBA" id="ARBA00000085"/>
    </source>
</evidence>
<keyword evidence="4" id="KW-0808">Transferase</keyword>
<dbReference type="AlphaFoldDB" id="A0A1H0GYH6"/>
<evidence type="ECO:0000256" key="11">
    <source>
        <dbReference type="PROSITE-ProRule" id="PRU00169"/>
    </source>
</evidence>
<dbReference type="InterPro" id="IPR003661">
    <property type="entry name" value="HisK_dim/P_dom"/>
</dbReference>
<feature type="domain" description="Histidine kinase" evidence="13">
    <location>
        <begin position="206"/>
        <end position="429"/>
    </location>
</feature>
<keyword evidence="3 11" id="KW-0597">Phosphoprotein</keyword>
<keyword evidence="7" id="KW-0067">ATP-binding</keyword>
<evidence type="ECO:0000313" key="16">
    <source>
        <dbReference type="Proteomes" id="UP000324252"/>
    </source>
</evidence>
<feature type="transmembrane region" description="Helical" evidence="12">
    <location>
        <begin position="119"/>
        <end position="138"/>
    </location>
</feature>
<evidence type="ECO:0000256" key="2">
    <source>
        <dbReference type="ARBA" id="ARBA00012438"/>
    </source>
</evidence>
<proteinExistence type="predicted"/>
<evidence type="ECO:0000256" key="3">
    <source>
        <dbReference type="ARBA" id="ARBA00022553"/>
    </source>
</evidence>
<dbReference type="InterPro" id="IPR036890">
    <property type="entry name" value="HATPase_C_sf"/>
</dbReference>
<dbReference type="EC" id="2.7.13.3" evidence="2"/>
<feature type="modified residue" description="4-aspartylphosphate" evidence="11">
    <location>
        <position position="633"/>
    </location>
</feature>
<reference evidence="15 16" key="1">
    <citation type="submission" date="2016-11" db="EMBL/GenBank/DDBJ databases">
        <authorList>
            <person name="Varghese N."/>
            <person name="Submissions S."/>
        </authorList>
    </citation>
    <scope>NUCLEOTIDE SEQUENCE [LARGE SCALE GENOMIC DNA]</scope>
    <source>
        <strain evidence="15 16">DSM 29620</strain>
    </source>
</reference>
<keyword evidence="6 15" id="KW-0418">Kinase</keyword>
<name>A0A1H0GYH6_9RHOB</name>
<evidence type="ECO:0000256" key="7">
    <source>
        <dbReference type="ARBA" id="ARBA00022840"/>
    </source>
</evidence>
<dbReference type="Proteomes" id="UP000324252">
    <property type="component" value="Unassembled WGS sequence"/>
</dbReference>
<keyword evidence="16" id="KW-1185">Reference proteome</keyword>
<protein>
    <recommendedName>
        <fullName evidence="10">Sensory/regulatory protein RpfC</fullName>
        <ecNumber evidence="2">2.7.13.3</ecNumber>
    </recommendedName>
</protein>
<evidence type="ECO:0000256" key="10">
    <source>
        <dbReference type="ARBA" id="ARBA00068150"/>
    </source>
</evidence>
<dbReference type="InterPro" id="IPR036097">
    <property type="entry name" value="HisK_dim/P_sf"/>
</dbReference>
<dbReference type="GO" id="GO:0000155">
    <property type="term" value="F:phosphorelay sensor kinase activity"/>
    <property type="evidence" value="ECO:0007669"/>
    <property type="project" value="InterPro"/>
</dbReference>
<organism evidence="15 16">
    <name type="scientific">Lutimaribacter pacificus</name>
    <dbReference type="NCBI Taxonomy" id="391948"/>
    <lineage>
        <taxon>Bacteria</taxon>
        <taxon>Pseudomonadati</taxon>
        <taxon>Pseudomonadota</taxon>
        <taxon>Alphaproteobacteria</taxon>
        <taxon>Rhodobacterales</taxon>
        <taxon>Roseobacteraceae</taxon>
        <taxon>Lutimaribacter</taxon>
    </lineage>
</organism>
<evidence type="ECO:0000313" key="15">
    <source>
        <dbReference type="EMBL" id="SHJ93491.1"/>
    </source>
</evidence>
<dbReference type="Gene3D" id="1.10.287.130">
    <property type="match status" value="1"/>
</dbReference>
<dbReference type="InterPro" id="IPR001789">
    <property type="entry name" value="Sig_transdc_resp-reg_receiver"/>
</dbReference>
<feature type="transmembrane region" description="Helical" evidence="12">
    <location>
        <begin position="158"/>
        <end position="180"/>
    </location>
</feature>
<dbReference type="SMART" id="SM00388">
    <property type="entry name" value="HisKA"/>
    <property type="match status" value="1"/>
</dbReference>
<dbReference type="Gene3D" id="3.30.565.10">
    <property type="entry name" value="Histidine kinase-like ATPase, C-terminal domain"/>
    <property type="match status" value="1"/>
</dbReference>
<dbReference type="PRINTS" id="PR00344">
    <property type="entry name" value="BCTRLSENSOR"/>
</dbReference>
<dbReference type="PANTHER" id="PTHR45339">
    <property type="entry name" value="HYBRID SIGNAL TRANSDUCTION HISTIDINE KINASE J"/>
    <property type="match status" value="1"/>
</dbReference>
<keyword evidence="12" id="KW-0472">Membrane</keyword>
<dbReference type="SUPFAM" id="SSF52172">
    <property type="entry name" value="CheY-like"/>
    <property type="match status" value="1"/>
</dbReference>
<dbReference type="CDD" id="cd00082">
    <property type="entry name" value="HisKA"/>
    <property type="match status" value="1"/>
</dbReference>
<comment type="subunit">
    <text evidence="9">At low DSF concentrations, interacts with RpfF.</text>
</comment>
<keyword evidence="8" id="KW-0902">Two-component regulatory system</keyword>
<dbReference type="Gene3D" id="3.40.50.2300">
    <property type="match status" value="1"/>
</dbReference>
<evidence type="ECO:0000256" key="5">
    <source>
        <dbReference type="ARBA" id="ARBA00022741"/>
    </source>
</evidence>
<dbReference type="SUPFAM" id="SSF47384">
    <property type="entry name" value="Homodimeric domain of signal transducing histidine kinase"/>
    <property type="match status" value="1"/>
</dbReference>
<dbReference type="InterPro" id="IPR003594">
    <property type="entry name" value="HATPase_dom"/>
</dbReference>
<dbReference type="GO" id="GO:0005524">
    <property type="term" value="F:ATP binding"/>
    <property type="evidence" value="ECO:0007669"/>
    <property type="project" value="UniProtKB-KW"/>
</dbReference>
<evidence type="ECO:0000256" key="9">
    <source>
        <dbReference type="ARBA" id="ARBA00064003"/>
    </source>
</evidence>
<accession>A0A1H0GYH6</accession>
<dbReference type="InterPro" id="IPR011006">
    <property type="entry name" value="CheY-like_superfamily"/>
</dbReference>
<feature type="transmembrane region" description="Helical" evidence="12">
    <location>
        <begin position="15"/>
        <end position="36"/>
    </location>
</feature>